<organism evidence="1 2">
    <name type="scientific">Enterobacter bugandensis</name>
    <dbReference type="NCBI Taxonomy" id="881260"/>
    <lineage>
        <taxon>Bacteria</taxon>
        <taxon>Pseudomonadati</taxon>
        <taxon>Pseudomonadota</taxon>
        <taxon>Gammaproteobacteria</taxon>
        <taxon>Enterobacterales</taxon>
        <taxon>Enterobacteriaceae</taxon>
        <taxon>Enterobacter</taxon>
    </lineage>
</organism>
<dbReference type="RefSeq" id="WP_280030362.1">
    <property type="nucleotide sequence ID" value="NZ_JAOCAP010000020.1"/>
</dbReference>
<sequence>MTTTIPFTPDGKAPFTFQATVGGAKLFATVPFNIYAQRYYLRLTDGQGSVVSYVPLIGSPDDFDINLALPYAPGSLVYRVSSNQFEAT</sequence>
<evidence type="ECO:0000313" key="1">
    <source>
        <dbReference type="EMBL" id="MDH1321197.1"/>
    </source>
</evidence>
<accession>A0AA42TSC6</accession>
<evidence type="ECO:0000313" key="2">
    <source>
        <dbReference type="Proteomes" id="UP001158416"/>
    </source>
</evidence>
<dbReference type="AlphaFoldDB" id="A0AA42TSC6"/>
<dbReference type="Proteomes" id="UP001158416">
    <property type="component" value="Unassembled WGS sequence"/>
</dbReference>
<dbReference type="EMBL" id="JAOCAP010000020">
    <property type="protein sequence ID" value="MDH1321197.1"/>
    <property type="molecule type" value="Genomic_DNA"/>
</dbReference>
<protein>
    <submittedName>
        <fullName evidence="1">Uncharacterized protein</fullName>
    </submittedName>
</protein>
<comment type="caution">
    <text evidence="1">The sequence shown here is derived from an EMBL/GenBank/DDBJ whole genome shotgun (WGS) entry which is preliminary data.</text>
</comment>
<gene>
    <name evidence="1" type="ORF">N5C39_22775</name>
</gene>
<name>A0AA42TSC6_9ENTR</name>
<reference evidence="1" key="1">
    <citation type="submission" date="2022-09" db="EMBL/GenBank/DDBJ databases">
        <title>Intensive care unit water sources are persistently colonized with multi-drug resistant bacteria and are the site of extensive horizontal gene transfer of antibiotic resistance genes.</title>
        <authorList>
            <person name="Diorio-Toth L."/>
        </authorList>
    </citation>
    <scope>NUCLEOTIDE SEQUENCE</scope>
    <source>
        <strain evidence="1">GD03936</strain>
    </source>
</reference>
<proteinExistence type="predicted"/>